<evidence type="ECO:0000256" key="2">
    <source>
        <dbReference type="ARBA" id="ARBA00022679"/>
    </source>
</evidence>
<evidence type="ECO:0000256" key="6">
    <source>
        <dbReference type="ARBA" id="ARBA00022840"/>
    </source>
</evidence>
<evidence type="ECO:0000313" key="10">
    <source>
        <dbReference type="Proteomes" id="UP000198393"/>
    </source>
</evidence>
<dbReference type="InterPro" id="IPR043519">
    <property type="entry name" value="NT_sf"/>
</dbReference>
<evidence type="ECO:0000256" key="7">
    <source>
        <dbReference type="ARBA" id="ARBA00022842"/>
    </source>
</evidence>
<dbReference type="GO" id="GO:0005524">
    <property type="term" value="F:ATP binding"/>
    <property type="evidence" value="ECO:0007669"/>
    <property type="project" value="UniProtKB-KW"/>
</dbReference>
<accession>A0A239EY33</accession>
<dbReference type="PANTHER" id="PTHR33571:SF12">
    <property type="entry name" value="BSL3053 PROTEIN"/>
    <property type="match status" value="1"/>
</dbReference>
<dbReference type="GO" id="GO:0046872">
    <property type="term" value="F:metal ion binding"/>
    <property type="evidence" value="ECO:0007669"/>
    <property type="project" value="UniProtKB-KW"/>
</dbReference>
<dbReference type="RefSeq" id="WP_089355134.1">
    <property type="nucleotide sequence ID" value="NZ_FZPD01000001.1"/>
</dbReference>
<evidence type="ECO:0000259" key="8">
    <source>
        <dbReference type="Pfam" id="PF18765"/>
    </source>
</evidence>
<keyword evidence="7" id="KW-0460">Magnesium</keyword>
<dbReference type="InterPro" id="IPR052038">
    <property type="entry name" value="Type-VII_TA_antitoxin"/>
</dbReference>
<keyword evidence="3" id="KW-0548">Nucleotidyltransferase</keyword>
<evidence type="ECO:0000256" key="1">
    <source>
        <dbReference type="ARBA" id="ARBA00001946"/>
    </source>
</evidence>
<sequence>MLNLEKDIENSIMRLCKKHYVESFALFGSAVRHQMMKDSDVDFLVRFNSKLKLLDYADNYFDLKRALENILNKEVDLVSERSLKNPILIKNIEESKVMLYEA</sequence>
<protein>
    <recommendedName>
        <fullName evidence="8">Polymerase beta nucleotidyltransferase domain-containing protein</fullName>
    </recommendedName>
</protein>
<keyword evidence="6" id="KW-0067">ATP-binding</keyword>
<organism evidence="9 10">
    <name type="scientific">Ekhidna lutea</name>
    <dbReference type="NCBI Taxonomy" id="447679"/>
    <lineage>
        <taxon>Bacteria</taxon>
        <taxon>Pseudomonadati</taxon>
        <taxon>Bacteroidota</taxon>
        <taxon>Cytophagia</taxon>
        <taxon>Cytophagales</taxon>
        <taxon>Reichenbachiellaceae</taxon>
        <taxon>Ekhidna</taxon>
    </lineage>
</organism>
<keyword evidence="5" id="KW-0547">Nucleotide-binding</keyword>
<reference evidence="9 10" key="1">
    <citation type="submission" date="2017-06" db="EMBL/GenBank/DDBJ databases">
        <authorList>
            <person name="Kim H.J."/>
            <person name="Triplett B.A."/>
        </authorList>
    </citation>
    <scope>NUCLEOTIDE SEQUENCE [LARGE SCALE GENOMIC DNA]</scope>
    <source>
        <strain evidence="9 10">DSM 19307</strain>
    </source>
</reference>
<dbReference type="Gene3D" id="3.30.460.10">
    <property type="entry name" value="Beta Polymerase, domain 2"/>
    <property type="match status" value="1"/>
</dbReference>
<dbReference type="EMBL" id="FZPD01000001">
    <property type="protein sequence ID" value="SNS48943.1"/>
    <property type="molecule type" value="Genomic_DNA"/>
</dbReference>
<dbReference type="Proteomes" id="UP000198393">
    <property type="component" value="Unassembled WGS sequence"/>
</dbReference>
<dbReference type="AlphaFoldDB" id="A0A239EY33"/>
<keyword evidence="4" id="KW-0479">Metal-binding</keyword>
<dbReference type="PANTHER" id="PTHR33571">
    <property type="entry name" value="SSL8005 PROTEIN"/>
    <property type="match status" value="1"/>
</dbReference>
<dbReference type="GO" id="GO:0016779">
    <property type="term" value="F:nucleotidyltransferase activity"/>
    <property type="evidence" value="ECO:0007669"/>
    <property type="project" value="UniProtKB-KW"/>
</dbReference>
<keyword evidence="10" id="KW-1185">Reference proteome</keyword>
<evidence type="ECO:0000256" key="3">
    <source>
        <dbReference type="ARBA" id="ARBA00022695"/>
    </source>
</evidence>
<dbReference type="SUPFAM" id="SSF81301">
    <property type="entry name" value="Nucleotidyltransferase"/>
    <property type="match status" value="1"/>
</dbReference>
<gene>
    <name evidence="9" type="ORF">SAMN05421640_0360</name>
</gene>
<evidence type="ECO:0000313" key="9">
    <source>
        <dbReference type="EMBL" id="SNS48943.1"/>
    </source>
</evidence>
<proteinExistence type="predicted"/>
<dbReference type="OrthoDB" id="9793933at2"/>
<evidence type="ECO:0000256" key="4">
    <source>
        <dbReference type="ARBA" id="ARBA00022723"/>
    </source>
</evidence>
<name>A0A239EY33_EKHLU</name>
<keyword evidence="2" id="KW-0808">Transferase</keyword>
<feature type="domain" description="Polymerase beta nucleotidyltransferase" evidence="8">
    <location>
        <begin position="11"/>
        <end position="101"/>
    </location>
</feature>
<dbReference type="CDD" id="cd05403">
    <property type="entry name" value="NT_KNTase_like"/>
    <property type="match status" value="1"/>
</dbReference>
<dbReference type="Pfam" id="PF18765">
    <property type="entry name" value="Polbeta"/>
    <property type="match status" value="1"/>
</dbReference>
<evidence type="ECO:0000256" key="5">
    <source>
        <dbReference type="ARBA" id="ARBA00022741"/>
    </source>
</evidence>
<dbReference type="InterPro" id="IPR041633">
    <property type="entry name" value="Polbeta"/>
</dbReference>
<comment type="cofactor">
    <cofactor evidence="1">
        <name>Mg(2+)</name>
        <dbReference type="ChEBI" id="CHEBI:18420"/>
    </cofactor>
</comment>